<feature type="domain" description="Metallo-beta-lactamase" evidence="1">
    <location>
        <begin position="38"/>
        <end position="228"/>
    </location>
</feature>
<evidence type="ECO:0000259" key="1">
    <source>
        <dbReference type="SMART" id="SM00849"/>
    </source>
</evidence>
<proteinExistence type="predicted"/>
<dbReference type="InterPro" id="IPR001279">
    <property type="entry name" value="Metallo-B-lactamas"/>
</dbReference>
<dbReference type="PANTHER" id="PTHR43546">
    <property type="entry name" value="UPF0173 METAL-DEPENDENT HYDROLASE MJ1163-RELATED"/>
    <property type="match status" value="1"/>
</dbReference>
<dbReference type="SUPFAM" id="SSF56281">
    <property type="entry name" value="Metallo-hydrolase/oxidoreductase"/>
    <property type="match status" value="1"/>
</dbReference>
<dbReference type="AlphaFoldDB" id="A0A562P2I4"/>
<protein>
    <submittedName>
        <fullName evidence="2">L-ascorbate metabolism protein UlaG (Beta-lactamase superfamily)</fullName>
    </submittedName>
</protein>
<gene>
    <name evidence="2" type="ORF">IQ26_02374</name>
</gene>
<organism evidence="2 3">
    <name type="scientific">Mesorhizobium tianshanense</name>
    <dbReference type="NCBI Taxonomy" id="39844"/>
    <lineage>
        <taxon>Bacteria</taxon>
        <taxon>Pseudomonadati</taxon>
        <taxon>Pseudomonadota</taxon>
        <taxon>Alphaproteobacteria</taxon>
        <taxon>Hyphomicrobiales</taxon>
        <taxon>Phyllobacteriaceae</taxon>
        <taxon>Mesorhizobium</taxon>
    </lineage>
</organism>
<dbReference type="Pfam" id="PF12706">
    <property type="entry name" value="Lactamase_B_2"/>
    <property type="match status" value="1"/>
</dbReference>
<keyword evidence="3" id="KW-1185">Reference proteome</keyword>
<dbReference type="EMBL" id="VLKT01000012">
    <property type="protein sequence ID" value="TWI38450.1"/>
    <property type="molecule type" value="Genomic_DNA"/>
</dbReference>
<dbReference type="RefSeq" id="WP_240547082.1">
    <property type="nucleotide sequence ID" value="NZ_BSPF01000084.1"/>
</dbReference>
<dbReference type="InterPro" id="IPR050114">
    <property type="entry name" value="UPF0173_UPF0282_UlaG_hydrolase"/>
</dbReference>
<evidence type="ECO:0000313" key="2">
    <source>
        <dbReference type="EMBL" id="TWI38450.1"/>
    </source>
</evidence>
<dbReference type="SMART" id="SM00849">
    <property type="entry name" value="Lactamase_B"/>
    <property type="match status" value="1"/>
</dbReference>
<name>A0A562P2I4_9HYPH</name>
<comment type="caution">
    <text evidence="2">The sequence shown here is derived from an EMBL/GenBank/DDBJ whole genome shotgun (WGS) entry which is preliminary data.</text>
</comment>
<reference evidence="2 3" key="1">
    <citation type="journal article" date="2015" name="Stand. Genomic Sci.">
        <title>Genomic Encyclopedia of Bacterial and Archaeal Type Strains, Phase III: the genomes of soil and plant-associated and newly described type strains.</title>
        <authorList>
            <person name="Whitman W.B."/>
            <person name="Woyke T."/>
            <person name="Klenk H.P."/>
            <person name="Zhou Y."/>
            <person name="Lilburn T.G."/>
            <person name="Beck B.J."/>
            <person name="De Vos P."/>
            <person name="Vandamme P."/>
            <person name="Eisen J.A."/>
            <person name="Garrity G."/>
            <person name="Hugenholtz P."/>
            <person name="Kyrpides N.C."/>
        </authorList>
    </citation>
    <scope>NUCLEOTIDE SEQUENCE [LARGE SCALE GENOMIC DNA]</scope>
    <source>
        <strain evidence="2 3">CGMCC 1.2546</strain>
    </source>
</reference>
<dbReference type="InterPro" id="IPR036866">
    <property type="entry name" value="RibonucZ/Hydroxyglut_hydro"/>
</dbReference>
<dbReference type="PANTHER" id="PTHR43546:SF3">
    <property type="entry name" value="UPF0173 METAL-DEPENDENT HYDROLASE MJ1163"/>
    <property type="match status" value="1"/>
</dbReference>
<sequence>MERILVTPRALTTTAFDEPLAARLAASTKAGVALYWLGQAGFVIEAHGRRILIDPYLSDSLAQKYRGKPFSHERLMPASVSIDDLGRVDLVLVTHQHTDHMDPATLNPIAAANPECRFVAPRAALNEAMNRIGVGAERIIALDAGDSVRPLPECSVSAVRAAHETLERSPEGWHRFLGYVCDLGGTRLYHSGDTVLFEGLAEEVAPLRPSVALLPVNGRRAELLNAGIPGNLTLDEACGLAARIGSQDLVAHHHGMFAFNTIDPARIDAMAARDDCTVHVHRARTSVEYRLSN</sequence>
<accession>A0A562P2I4</accession>
<dbReference type="Proteomes" id="UP000317122">
    <property type="component" value="Unassembled WGS sequence"/>
</dbReference>
<evidence type="ECO:0000313" key="3">
    <source>
        <dbReference type="Proteomes" id="UP000317122"/>
    </source>
</evidence>
<dbReference type="Gene3D" id="3.60.15.10">
    <property type="entry name" value="Ribonuclease Z/Hydroxyacylglutathione hydrolase-like"/>
    <property type="match status" value="1"/>
</dbReference>